<evidence type="ECO:0000313" key="2">
    <source>
        <dbReference type="EMBL" id="GHA05122.1"/>
    </source>
</evidence>
<dbReference type="CDD" id="cd08653">
    <property type="entry name" value="FMT_core_like_3"/>
    <property type="match status" value="1"/>
</dbReference>
<dbReference type="PANTHER" id="PTHR11138">
    <property type="entry name" value="METHIONYL-TRNA FORMYLTRANSFERASE"/>
    <property type="match status" value="1"/>
</dbReference>
<name>A0A918RQ72_9GAMM</name>
<dbReference type="Gene3D" id="3.40.50.170">
    <property type="entry name" value="Formyl transferase, N-terminal domain"/>
    <property type="match status" value="1"/>
</dbReference>
<dbReference type="InterPro" id="IPR002376">
    <property type="entry name" value="Formyl_transf_N"/>
</dbReference>
<keyword evidence="3" id="KW-1185">Reference proteome</keyword>
<dbReference type="PANTHER" id="PTHR11138:SF5">
    <property type="entry name" value="METHIONYL-TRNA FORMYLTRANSFERASE, MITOCHONDRIAL"/>
    <property type="match status" value="1"/>
</dbReference>
<dbReference type="Proteomes" id="UP000614811">
    <property type="component" value="Unassembled WGS sequence"/>
</dbReference>
<comment type="caution">
    <text evidence="2">The sequence shown here is derived from an EMBL/GenBank/DDBJ whole genome shotgun (WGS) entry which is preliminary data.</text>
</comment>
<reference evidence="2" key="1">
    <citation type="journal article" date="2014" name="Int. J. Syst. Evol. Microbiol.">
        <title>Complete genome sequence of Corynebacterium casei LMG S-19264T (=DSM 44701T), isolated from a smear-ripened cheese.</title>
        <authorList>
            <consortium name="US DOE Joint Genome Institute (JGI-PGF)"/>
            <person name="Walter F."/>
            <person name="Albersmeier A."/>
            <person name="Kalinowski J."/>
            <person name="Ruckert C."/>
        </authorList>
    </citation>
    <scope>NUCLEOTIDE SEQUENCE</scope>
    <source>
        <strain evidence="2">KCTC 12711</strain>
    </source>
</reference>
<dbReference type="EMBL" id="BMXA01000002">
    <property type="protein sequence ID" value="GHA05122.1"/>
    <property type="molecule type" value="Genomic_DNA"/>
</dbReference>
<sequence length="242" mass="26627">MRITLLINYDAAALLALAYLQPALSKHQVCVFYTRHTAKVTVSPMLADLSQFDAKLTHQAESAIAAFSLERLDDINGVDFARYQQTKPDLVISIRHMRILHDAAIAVPKHGVINLHSGALPAYQGVMATFWALLNQEEHLGTTLHYIENSAIDQGAIIASSHTPARYDHSYLWNVLNIYSAGCANVIDAVGRLHNGEPLDARAQAGGGAYFSFPDHAALTSFQLPLFDPSDTLTRFLPRRAH</sequence>
<evidence type="ECO:0000259" key="1">
    <source>
        <dbReference type="Pfam" id="PF00551"/>
    </source>
</evidence>
<reference evidence="2" key="2">
    <citation type="submission" date="2020-09" db="EMBL/GenBank/DDBJ databases">
        <authorList>
            <person name="Sun Q."/>
            <person name="Kim S."/>
        </authorList>
    </citation>
    <scope>NUCLEOTIDE SEQUENCE</scope>
    <source>
        <strain evidence="2">KCTC 12711</strain>
    </source>
</reference>
<dbReference type="Pfam" id="PF00551">
    <property type="entry name" value="Formyl_trans_N"/>
    <property type="match status" value="1"/>
</dbReference>
<proteinExistence type="predicted"/>
<dbReference type="RefSeq" id="WP_189399258.1">
    <property type="nucleotide sequence ID" value="NZ_BMXA01000002.1"/>
</dbReference>
<organism evidence="2 3">
    <name type="scientific">Arenicella chitinivorans</name>
    <dbReference type="NCBI Taxonomy" id="1329800"/>
    <lineage>
        <taxon>Bacteria</taxon>
        <taxon>Pseudomonadati</taxon>
        <taxon>Pseudomonadota</taxon>
        <taxon>Gammaproteobacteria</taxon>
        <taxon>Arenicellales</taxon>
        <taxon>Arenicellaceae</taxon>
        <taxon>Arenicella</taxon>
    </lineage>
</organism>
<gene>
    <name evidence="2" type="ORF">GCM10008090_13350</name>
</gene>
<dbReference type="GO" id="GO:0005829">
    <property type="term" value="C:cytosol"/>
    <property type="evidence" value="ECO:0007669"/>
    <property type="project" value="TreeGrafter"/>
</dbReference>
<dbReference type="SUPFAM" id="SSF53328">
    <property type="entry name" value="Formyltransferase"/>
    <property type="match status" value="1"/>
</dbReference>
<dbReference type="InterPro" id="IPR036477">
    <property type="entry name" value="Formyl_transf_N_sf"/>
</dbReference>
<feature type="domain" description="Formyl transferase N-terminal" evidence="1">
    <location>
        <begin position="82"/>
        <end position="165"/>
    </location>
</feature>
<accession>A0A918RQ72</accession>
<protein>
    <recommendedName>
        <fullName evidence="1">Formyl transferase N-terminal domain-containing protein</fullName>
    </recommendedName>
</protein>
<dbReference type="GO" id="GO:0004479">
    <property type="term" value="F:methionyl-tRNA formyltransferase activity"/>
    <property type="evidence" value="ECO:0007669"/>
    <property type="project" value="TreeGrafter"/>
</dbReference>
<dbReference type="AlphaFoldDB" id="A0A918RQ72"/>
<evidence type="ECO:0000313" key="3">
    <source>
        <dbReference type="Proteomes" id="UP000614811"/>
    </source>
</evidence>